<feature type="region of interest" description="Disordered" evidence="3">
    <location>
        <begin position="494"/>
        <end position="525"/>
    </location>
</feature>
<dbReference type="AlphaFoldDB" id="A0A8C1W3N6"/>
<feature type="domain" description="Golgin subfamily A conserved" evidence="4">
    <location>
        <begin position="221"/>
        <end position="448"/>
    </location>
</feature>
<dbReference type="Ensembl" id="ENSCCRT00015062296.1">
    <property type="protein sequence ID" value="ENSCCRP00015060328.1"/>
    <property type="gene ID" value="ENSCCRG00015024696.1"/>
</dbReference>
<accession>A0A8C1W3N6</accession>
<dbReference type="InterPro" id="IPR043937">
    <property type="entry name" value="GOLGA_C"/>
</dbReference>
<keyword evidence="1 2" id="KW-0175">Coiled coil</keyword>
<proteinExistence type="predicted"/>
<dbReference type="Proteomes" id="UP000694700">
    <property type="component" value="Unplaced"/>
</dbReference>
<dbReference type="InterPro" id="IPR043976">
    <property type="entry name" value="GOLGA_cons_dom"/>
</dbReference>
<feature type="compositionally biased region" description="Polar residues" evidence="3">
    <location>
        <begin position="661"/>
        <end position="680"/>
    </location>
</feature>
<dbReference type="GO" id="GO:0005801">
    <property type="term" value="C:cis-Golgi network"/>
    <property type="evidence" value="ECO:0007669"/>
    <property type="project" value="InterPro"/>
</dbReference>
<evidence type="ECO:0000256" key="3">
    <source>
        <dbReference type="SAM" id="MobiDB-lite"/>
    </source>
</evidence>
<feature type="domain" description="Golgin subfamily A conserved" evidence="4">
    <location>
        <begin position="462"/>
        <end position="639"/>
    </location>
</feature>
<dbReference type="GO" id="GO:0032580">
    <property type="term" value="C:Golgi cisterna membrane"/>
    <property type="evidence" value="ECO:0007669"/>
    <property type="project" value="TreeGrafter"/>
</dbReference>
<feature type="region of interest" description="Disordered" evidence="3">
    <location>
        <begin position="659"/>
        <end position="694"/>
    </location>
</feature>
<name>A0A8C1W3N6_CYPCA</name>
<feature type="coiled-coil region" evidence="2">
    <location>
        <begin position="49"/>
        <end position="197"/>
    </location>
</feature>
<dbReference type="PANTHER" id="PTHR10881:SF46">
    <property type="entry name" value="GOLGIN SUBFAMILY A MEMBER 2"/>
    <property type="match status" value="1"/>
</dbReference>
<dbReference type="GO" id="GO:0000137">
    <property type="term" value="C:Golgi cis cisterna"/>
    <property type="evidence" value="ECO:0007669"/>
    <property type="project" value="TreeGrafter"/>
</dbReference>
<dbReference type="GO" id="GO:0007030">
    <property type="term" value="P:Golgi organization"/>
    <property type="evidence" value="ECO:0007669"/>
    <property type="project" value="TreeGrafter"/>
</dbReference>
<dbReference type="InterPro" id="IPR024858">
    <property type="entry name" value="GOLGA"/>
</dbReference>
<feature type="coiled-coil region" evidence="2">
    <location>
        <begin position="231"/>
        <end position="366"/>
    </location>
</feature>
<protein>
    <submittedName>
        <fullName evidence="5">Golgin A2</fullName>
    </submittedName>
</protein>
<evidence type="ECO:0000313" key="5">
    <source>
        <dbReference type="Ensembl" id="ENSCCRP00015060328.1"/>
    </source>
</evidence>
<dbReference type="Pfam" id="PF15070">
    <property type="entry name" value="GOLGA2L5"/>
    <property type="match status" value="3"/>
</dbReference>
<reference evidence="5" key="1">
    <citation type="submission" date="2025-08" db="UniProtKB">
        <authorList>
            <consortium name="Ensembl"/>
        </authorList>
    </citation>
    <scope>IDENTIFICATION</scope>
</reference>
<evidence type="ECO:0000256" key="2">
    <source>
        <dbReference type="SAM" id="Coils"/>
    </source>
</evidence>
<feature type="coiled-coil region" evidence="2">
    <location>
        <begin position="530"/>
        <end position="571"/>
    </location>
</feature>
<dbReference type="PANTHER" id="PTHR10881">
    <property type="entry name" value="GOLGIN SUBFAMILY A MEMBER-RELATED"/>
    <property type="match status" value="1"/>
</dbReference>
<organism evidence="5 6">
    <name type="scientific">Cyprinus carpio</name>
    <name type="common">Common carp</name>
    <dbReference type="NCBI Taxonomy" id="7962"/>
    <lineage>
        <taxon>Eukaryota</taxon>
        <taxon>Metazoa</taxon>
        <taxon>Chordata</taxon>
        <taxon>Craniata</taxon>
        <taxon>Vertebrata</taxon>
        <taxon>Euteleostomi</taxon>
        <taxon>Actinopterygii</taxon>
        <taxon>Neopterygii</taxon>
        <taxon>Teleostei</taxon>
        <taxon>Ostariophysi</taxon>
        <taxon>Cypriniformes</taxon>
        <taxon>Cyprinidae</taxon>
        <taxon>Cyprininae</taxon>
        <taxon>Cyprinus</taxon>
    </lineage>
</organism>
<feature type="domain" description="Golgin subfamily A conserved" evidence="4">
    <location>
        <begin position="179"/>
        <end position="215"/>
    </location>
</feature>
<evidence type="ECO:0000313" key="6">
    <source>
        <dbReference type="Proteomes" id="UP000694700"/>
    </source>
</evidence>
<feature type="coiled-coil region" evidence="2">
    <location>
        <begin position="600"/>
        <end position="627"/>
    </location>
</feature>
<evidence type="ECO:0000256" key="1">
    <source>
        <dbReference type="ARBA" id="ARBA00023054"/>
    </source>
</evidence>
<dbReference type="Pfam" id="PF19046">
    <property type="entry name" value="GM130_C"/>
    <property type="match status" value="1"/>
</dbReference>
<evidence type="ECO:0000259" key="4">
    <source>
        <dbReference type="Pfam" id="PF15070"/>
    </source>
</evidence>
<sequence length="742" mass="85192">QKFTKEQGAIREQLQVHIQTIGILVSEKSELQTALSYTQQAARHKTAEAEDLSSRLQASKQRVSELERTLSSVSTQQKQFEKHNKELERERDSLRLEVLRFSNVSEETRQQSSELSEQLKLRGNENSALKQEVDELRKRLEMADSMLQQFSSQSGPPSGHQQVQLLLEEKHQLEAHAAQLMESVAQLQVERDQYAGQIQEEGRVWKDKTEQLLKEQELQAVSQASGPSESELALQETISRLQEERDALSLQYQAQVRDNEQLSRLVQEQEVRLEELERHAGRAAEEAQDRLRILEDVQSDKATISRAVAQNRDLKDQLAELQNGFVKLTNENMELTSALQSEQHIKKEIARKIGQLQEDLHGAKEQVCVCREIKLEQRDQCLVHLQQYTAGYQQLVAEREHLHHQVLQQAQLMDRLQHDEVQGKVQLEQSHVQLQEAQVNTEHISQPAVKHTGAVRNTRSRSQRCIAEFIHSALSRLEEERDEMSLRFEEERRLHHAARQQMTATSHEHHPHPHPHPHSTGSDGVPVEVHEALRGAMEKLQERFTALMQEKVDLKERVEELEHRCIQLSGETDTIGEYIALYQNQRAIMKQRHYEKEQYINTLAKDKEEMKAKLAELQDLVMRLVGERNEWYSRYMSAVVLCGVPKVLPLHPAVLDLSTAEDASSQSSTDPHTPSQSSERPGSAPDGPSLRPTEDGTARQIMQLLQEIQNPQARPAPFLGENPCIPFFYRPDEHDEVKILVI</sequence>